<dbReference type="Proteomes" id="UP000552683">
    <property type="component" value="Unassembled WGS sequence"/>
</dbReference>
<keyword evidence="3" id="KW-0964">Secreted</keyword>
<feature type="domain" description="Haemolysin-type calcium binding-related" evidence="9">
    <location>
        <begin position="2604"/>
        <end position="2645"/>
    </location>
</feature>
<proteinExistence type="predicted"/>
<dbReference type="GO" id="GO:0005576">
    <property type="term" value="C:extracellular region"/>
    <property type="evidence" value="ECO:0007669"/>
    <property type="project" value="UniProtKB-SubCell"/>
</dbReference>
<evidence type="ECO:0000256" key="3">
    <source>
        <dbReference type="ARBA" id="ARBA00022525"/>
    </source>
</evidence>
<feature type="domain" description="Haemolysin-type calcium binding-related" evidence="9">
    <location>
        <begin position="2297"/>
        <end position="2343"/>
    </location>
</feature>
<dbReference type="GO" id="GO:0005509">
    <property type="term" value="F:calcium ion binding"/>
    <property type="evidence" value="ECO:0007669"/>
    <property type="project" value="InterPro"/>
</dbReference>
<dbReference type="Pfam" id="PF00353">
    <property type="entry name" value="HemolysinCabind"/>
    <property type="match status" value="17"/>
</dbReference>
<dbReference type="GO" id="GO:0016020">
    <property type="term" value="C:membrane"/>
    <property type="evidence" value="ECO:0007669"/>
    <property type="project" value="UniProtKB-SubCell"/>
</dbReference>
<dbReference type="InterPro" id="IPR003995">
    <property type="entry name" value="RTX_toxin_determinant-A"/>
</dbReference>
<dbReference type="InterPro" id="IPR010566">
    <property type="entry name" value="Haemolys_ca-bd"/>
</dbReference>
<feature type="compositionally biased region" description="Acidic residues" evidence="8">
    <location>
        <begin position="2016"/>
        <end position="2029"/>
    </location>
</feature>
<sequence>MSNDVSSREAKAKHELDKAYERLLKNAGLTKLIIEEFGKMKDVAKVYDILTSLTAAPLEGGDALKEGIRKLNNSFKGVGIGFTAVQDGLKDGLDSMMIGALVDVGLDFGVELAIGFFNKPLSGAIGLFTTGIGIGNLINKATGSPELDINKWLKERIEELRGVTTDLPEIKNGMMYLTMRDGTIYARSLTENGMHFISGSDKPDVLFGGANKDILIGHGGGDLLIGGAGVDDYFVNNGDIIDDSDKRGRIFDSATQKQYTGGTFDKKSGYYIGENGWYKIEGNDLIINNKITVKGFNKDNNDLGITLLEADDIAISIRGKTVLSEQGNGKHSEGYKIELNRSLEKNEWMIVKVLNDNGEERYVFYGDVPKEYYDALFSKKVYGDTTYLSWNGNTTSNEDINVAVSVSVYAHSDNIKVKSITPLGVTIKDDDRDPKEDLPETYDPIVIDFNKNGITSTKLNNTVHFDHDNNGFKEATAWIEKDDGLLVLDKNGNGKIDNGNELFGNHTISNTIYRYTDKKATNGYEALKAYDLNNDNVIDEKDEIFSKLKIWKDANSNGITDEGELSSLTHNNIKSIDLNYKEIAMDENSNTVKQSSKVTLKDGSVLNANDVWFKVNLDKTKEEDINIPLEIRSLPQVKAFGNLNSLQIAASKSDTLAAMINLYLMLNPEDRKKHINDIVYEWAGVNDMDPNSRTISIDSRMVNVYEKITGKPFTWHGNFNDENIRISANIIKERFDVFKHYVYATIELQTTYADIDLDTETMSLENNVKPSYKFDALNSKLTQLYKDNRHDEIKNLMDIVREAGAYKPVFQETLKTNLISLCSSDNKFLSLCLNTYIQGTDDDNTINGSFENNFIVGGKGNDILYGGGGNDIYAFAKGDGKDTIYDTAGNDKIEFKEGIAPGDVSFKRELDKLIISIKSGSEADGDSITVQNFFSVNPAIGNNTVRTITFADGTVYDFNKILELTPLNSTDKDDKLYLTDDNDTFDAGSGNDEIWGGNGDDTLSGGRGDDILYGNNGNDTIYGNEGNDVLHGDLGNDTLIGGRGNDQLYGESGNDTYIFGRNWGNDTIIENYYDRNNIIKFTDNITKNDLVFNRNDRDLIISDKAGANSICVKDVFYLSYDYAQLNSKISKIVFADGSEILEKDFIDPLLINPTDNDDKLVGAFDANYTIDGKGGNDTIITNKGNDTLIGGKGNDTLMGGEGDDTYIYKKGDGNDIIRDLNGNNIIYFKDIGRDGIEFLKNNDDLIIKIKESNETITIKDVLHSYQRDYVNFAFKFMDESIMNIHDVQFSLTGDDENNVLRGYTTSDTIYGKKGNDTIYGGAGNDTYIYHKGDGNDIIYDLQGSNIVEFKDINRDEVAFTESRGSLLVTIRDTNEQITIMNFFNSESSSMSFGFADGTTLDKNAAKAAALIGDDKDNIIQGYYSDDILKGNDGNDTLYGGGGSDTLEGGKGNDILVGNTGVDTYVFGRGDGQDVIYALDADYGRFNIDDKGNYNISYYYNQQNSKGTDIIKFKEGITKNDLIFERAGANRHDLLIKIKDTDDSITVKDMFSDAVSSRGIDKIEFADGSFMSTDDIYKNTPLVINRADQERTNGSVYSDTIIGNDQNNIVYANDGDDTLTGGKGNDYLDGGNGNDIYVYNKGDGSDTIYDTGGADTIKFGQGISKQDIVVKRSERVNADGRKEYSDIKISFKNSPNDSITIKDIIASNKVTEENKIETFEFENGEKLSFEDIKKLSLVGSNESDTLIGYVHFHNIMSGNEGNDKLYGQGWNDTMDGGEGDDIIESGSGNDTLIGGAGNDTLNGGIGDDVYIYNKGDGKDTIIDGGGTDVIKFGQGINKEDLIATKIGKGYYGDIVLTFANSQNDSITIKNIILAGEINNANKIEALEFANGEKLKIEDIKLNIIGTEENDNMRGYDGFSNIIKGNGGNNNIQGGALNDTVYGGEGDDTIDGGTGNDILMGGEGDDRIYGGEGDDTIDGGTGNDALYGGDGEDKLMGGEGNDNLWGESGNDTLIGGEGNDELWGESGDDVIDGGNGNDNIQGGSGNDTITGGDGDDIIKGEDGNDIIDGGTGNDALYGGGGEDTYLFGKGDGQDTVSADGNDIIKFKAGITRDDLILRRSEYQKDGFDDGLILTIKNSLDSITIKDVFKDESNSQGIKGIEFNDGSSMNLEDIKKGVLISSDSDQKTFYGFNSDDTIIGGDGNEYLYGKGGNDTLIGNKGDDIISGGDGNDILIGGEGNDELQGGSGNDTYVFGRGDGNDKIINYDSDSGQNDIIKFEEDITKDDLIFKRVRTSDGVGDLVVSIKGTKDSICVSGMFNVVDNNHILNEQYKINKIEFSDGSYMDLEAIQLALKNNNVIIHSSYFWRNNEGSDEDDEIYGDDDSNYLAGNKGDDILIGGKGADRLDGGEGADTYVFAKGDGNDIISADGNDIIKFKEGISKDDLLITREYSNLKINFKNSDDSITVSGMLYEIDSNSQGIKAIEFSDGSSLSLEDIRKTVLVNNDSVDAYETISGFNSDDLIIGNSKDNVIIARGGNDTVYGKEGNDTISGDAGNDLLIGGEGDDTYEYNMGDGNDTIDNTGGGNDTILFSYGISKDDVSFKKDGNDLIVTVNKDSSQTINVKNHFLGGDYAIDQIKFASNGSVLSRKDILKLMNTVHLTSEGGNNNLVDKGQKDNVYTYAGGRVTISDNGGYDKVIFKNKTYSVNYSKKGDNLLISANKITASNNNVLEVKDFFKGANHIIEDFDLSEYSLVTARRIYEDFGITYPVAQSKQEVLTGGKEDNVYIYTGGRKIIDDKGGNDRVVFQGLEEGLFYRQKGNNLLISTKKMTTDNEDVLEVKNFFSSKNSIIEEFQITDYWSVSARKIYEDFDETYPASTSTQNAPLALLGTTNKNNEASLNDSASDM</sequence>
<evidence type="ECO:0000256" key="6">
    <source>
        <dbReference type="ARBA" id="ARBA00023026"/>
    </source>
</evidence>
<dbReference type="InterPro" id="IPR001343">
    <property type="entry name" value="Hemolysn_Ca-bd"/>
</dbReference>
<evidence type="ECO:0000259" key="9">
    <source>
        <dbReference type="Pfam" id="PF06594"/>
    </source>
</evidence>
<evidence type="ECO:0000256" key="5">
    <source>
        <dbReference type="ARBA" id="ARBA00022737"/>
    </source>
</evidence>
<accession>A0A842J4N2</accession>
<feature type="domain" description="Haemolysin-type calcium binding-related" evidence="9">
    <location>
        <begin position="2129"/>
        <end position="2169"/>
    </location>
</feature>
<dbReference type="SUPFAM" id="SSF51120">
    <property type="entry name" value="beta-Roll"/>
    <property type="match status" value="12"/>
</dbReference>
<dbReference type="InterPro" id="IPR011049">
    <property type="entry name" value="Serralysin-like_metalloprot_C"/>
</dbReference>
<evidence type="ECO:0000313" key="10">
    <source>
        <dbReference type="EMBL" id="MBC2882428.1"/>
    </source>
</evidence>
<dbReference type="RefSeq" id="WP_185898053.1">
    <property type="nucleotide sequence ID" value="NZ_JACLZK010000001.1"/>
</dbReference>
<evidence type="ECO:0000313" key="11">
    <source>
        <dbReference type="Proteomes" id="UP000552683"/>
    </source>
</evidence>
<dbReference type="PANTHER" id="PTHR38340">
    <property type="entry name" value="S-LAYER PROTEIN"/>
    <property type="match status" value="1"/>
</dbReference>
<comment type="subcellular location">
    <subcellularLocation>
        <location evidence="1">Membrane</location>
    </subcellularLocation>
    <subcellularLocation>
        <location evidence="2">Secreted</location>
    </subcellularLocation>
</comment>
<dbReference type="EMBL" id="JACLZK010000001">
    <property type="protein sequence ID" value="MBC2882428.1"/>
    <property type="molecule type" value="Genomic_DNA"/>
</dbReference>
<organism evidence="10 11">
    <name type="scientific">Campylobacter massiliensis</name>
    <dbReference type="NCBI Taxonomy" id="2762557"/>
    <lineage>
        <taxon>Bacteria</taxon>
        <taxon>Pseudomonadati</taxon>
        <taxon>Campylobacterota</taxon>
        <taxon>Epsilonproteobacteria</taxon>
        <taxon>Campylobacterales</taxon>
        <taxon>Campylobacteraceae</taxon>
        <taxon>Campylobacter</taxon>
    </lineage>
</organism>
<keyword evidence="6" id="KW-0843">Virulence</keyword>
<comment type="caution">
    <text evidence="10">The sequence shown here is derived from an EMBL/GenBank/DDBJ whole genome shotgun (WGS) entry which is preliminary data.</text>
</comment>
<evidence type="ECO:0000256" key="7">
    <source>
        <dbReference type="ARBA" id="ARBA00023136"/>
    </source>
</evidence>
<evidence type="ECO:0000256" key="1">
    <source>
        <dbReference type="ARBA" id="ARBA00004370"/>
    </source>
</evidence>
<evidence type="ECO:0000256" key="8">
    <source>
        <dbReference type="SAM" id="MobiDB-lite"/>
    </source>
</evidence>
<dbReference type="GO" id="GO:0090729">
    <property type="term" value="F:toxin activity"/>
    <property type="evidence" value="ECO:0007669"/>
    <property type="project" value="UniProtKB-KW"/>
</dbReference>
<name>A0A842J4N2_9BACT</name>
<protein>
    <recommendedName>
        <fullName evidence="9">Haemolysin-type calcium binding-related domain-containing protein</fullName>
    </recommendedName>
</protein>
<dbReference type="InterPro" id="IPR018511">
    <property type="entry name" value="Hemolysin-typ_Ca-bd_CS"/>
</dbReference>
<dbReference type="PRINTS" id="PR01488">
    <property type="entry name" value="RTXTOXINA"/>
</dbReference>
<dbReference type="Pfam" id="PF06594">
    <property type="entry name" value="HCBP_related"/>
    <property type="match status" value="8"/>
</dbReference>
<dbReference type="PRINTS" id="PR00313">
    <property type="entry name" value="CABNDNGRPT"/>
</dbReference>
<keyword evidence="11" id="KW-1185">Reference proteome</keyword>
<keyword evidence="5" id="KW-0677">Repeat</keyword>
<dbReference type="Gene3D" id="2.150.10.10">
    <property type="entry name" value="Serralysin-like metalloprotease, C-terminal"/>
    <property type="match status" value="14"/>
</dbReference>
<reference evidence="10 11" key="1">
    <citation type="submission" date="2020-08" db="EMBL/GenBank/DDBJ databases">
        <title>Complete genome and description of Campylobacter massiliensis Marseille-Q3452 sp. nov.</title>
        <authorList>
            <person name="Antezack A."/>
        </authorList>
    </citation>
    <scope>NUCLEOTIDE SEQUENCE [LARGE SCALE GENOMIC DNA]</scope>
    <source>
        <strain evidence="10 11">Marseille-Q3452</strain>
    </source>
</reference>
<feature type="domain" description="Haemolysin-type calcium binding-related" evidence="9">
    <location>
        <begin position="1532"/>
        <end position="1572"/>
    </location>
</feature>
<feature type="domain" description="Haemolysin-type calcium binding-related" evidence="9">
    <location>
        <begin position="1852"/>
        <end position="1894"/>
    </location>
</feature>
<dbReference type="InterPro" id="IPR050557">
    <property type="entry name" value="RTX_toxin/Mannuronan_C5-epim"/>
</dbReference>
<gene>
    <name evidence="10" type="ORF">H7R39_03960</name>
</gene>
<dbReference type="PROSITE" id="PS00330">
    <property type="entry name" value="HEMOLYSIN_CALCIUM"/>
    <property type="match status" value="21"/>
</dbReference>
<feature type="region of interest" description="Disordered" evidence="8">
    <location>
        <begin position="1965"/>
        <end position="2072"/>
    </location>
</feature>
<evidence type="ECO:0000256" key="4">
    <source>
        <dbReference type="ARBA" id="ARBA00022656"/>
    </source>
</evidence>
<keyword evidence="4" id="KW-0800">Toxin</keyword>
<feature type="compositionally biased region" description="Low complexity" evidence="8">
    <location>
        <begin position="2035"/>
        <end position="2048"/>
    </location>
</feature>
<feature type="domain" description="Haemolysin-type calcium binding-related" evidence="9">
    <location>
        <begin position="1366"/>
        <end position="1403"/>
    </location>
</feature>
<feature type="domain" description="Haemolysin-type calcium binding-related" evidence="9">
    <location>
        <begin position="2449"/>
        <end position="2491"/>
    </location>
</feature>
<dbReference type="PANTHER" id="PTHR38340:SF1">
    <property type="entry name" value="S-LAYER PROTEIN"/>
    <property type="match status" value="1"/>
</dbReference>
<keyword evidence="7" id="KW-0472">Membrane</keyword>
<evidence type="ECO:0000256" key="2">
    <source>
        <dbReference type="ARBA" id="ARBA00004613"/>
    </source>
</evidence>
<feature type="domain" description="Haemolysin-type calcium binding-related" evidence="9">
    <location>
        <begin position="913"/>
        <end position="958"/>
    </location>
</feature>